<dbReference type="InterPro" id="IPR039417">
    <property type="entry name" value="Peptidase_C1A_papain-like"/>
</dbReference>
<feature type="domain" description="Peptidase C1A papain C-terminal" evidence="4">
    <location>
        <begin position="132"/>
        <end position="348"/>
    </location>
</feature>
<dbReference type="Pfam" id="PF00112">
    <property type="entry name" value="Peptidase_C1"/>
    <property type="match status" value="1"/>
</dbReference>
<dbReference type="InterPro" id="IPR000668">
    <property type="entry name" value="Peptidase_C1A_C"/>
</dbReference>
<comment type="caution">
    <text evidence="6">The sequence shown here is derived from an EMBL/GenBank/DDBJ whole genome shotgun (WGS) entry which is preliminary data.</text>
</comment>
<dbReference type="Pfam" id="PF08246">
    <property type="entry name" value="Inhibitor_I29"/>
    <property type="match status" value="1"/>
</dbReference>
<dbReference type="SMART" id="SM00848">
    <property type="entry name" value="Inhibitor_I29"/>
    <property type="match status" value="1"/>
</dbReference>
<dbReference type="PROSITE" id="PS00639">
    <property type="entry name" value="THIOL_PROTEASE_HIS"/>
    <property type="match status" value="1"/>
</dbReference>
<dbReference type="InterPro" id="IPR013201">
    <property type="entry name" value="Prot_inhib_I29"/>
</dbReference>
<dbReference type="GO" id="GO:0006508">
    <property type="term" value="P:proteolysis"/>
    <property type="evidence" value="ECO:0007669"/>
    <property type="project" value="InterPro"/>
</dbReference>
<dbReference type="SUPFAM" id="SSF54001">
    <property type="entry name" value="Cysteine proteinases"/>
    <property type="match status" value="1"/>
</dbReference>
<dbReference type="InterPro" id="IPR013128">
    <property type="entry name" value="Peptidase_C1A"/>
</dbReference>
<sequence length="387" mass="42746">MGGYGKMTVLVVLLSLVWLPASCPEGNEAVGLELFHRWMVKHRRVYTQPEEKATRYANFLRNIEFVRMRNAATASGGSRVGLNVFADFSNEEFKEMYSSRALKSKAALEREGRKRLMESAERRVAITCDVDVPTSLDWRKKGAVTAVKDQGQCGGCWAFSSTGAMEGINAITTGELISLSEQELIDCDTSNDGCNGGYMDYAFEWVTSNGGIDTEQNYPYTGVDSVCNTTKEDIKVVSIDGYRDVSPSDIALLCAVVQQPISVGIDGSSLDFQLYTGGIYNGDCSSNPDDIDHAVLIVGYGQEKGIDYWITKNSWGTNWGMEGYIYIERNTTLPYGICAINAMASYPTKQSSSHTAGPPTPLFVPPQQPTPPFLRYVRWVGWRPETH</sequence>
<evidence type="ECO:0000313" key="6">
    <source>
        <dbReference type="EMBL" id="MQL79644.1"/>
    </source>
</evidence>
<dbReference type="Proteomes" id="UP000652761">
    <property type="component" value="Unassembled WGS sequence"/>
</dbReference>
<feature type="signal peptide" evidence="3">
    <location>
        <begin position="1"/>
        <end position="24"/>
    </location>
</feature>
<dbReference type="PRINTS" id="PR00705">
    <property type="entry name" value="PAPAIN"/>
</dbReference>
<keyword evidence="3" id="KW-0732">Signal</keyword>
<keyword evidence="2" id="KW-1015">Disulfide bond</keyword>
<dbReference type="InterPro" id="IPR038765">
    <property type="entry name" value="Papain-like_cys_pep_sf"/>
</dbReference>
<dbReference type="PROSITE" id="PS00139">
    <property type="entry name" value="THIOL_PROTEASE_CYS"/>
    <property type="match status" value="1"/>
</dbReference>
<feature type="domain" description="Cathepsin propeptide inhibitor" evidence="5">
    <location>
        <begin position="35"/>
        <end position="93"/>
    </location>
</feature>
<dbReference type="InterPro" id="IPR025660">
    <property type="entry name" value="Pept_his_AS"/>
</dbReference>
<dbReference type="CDD" id="cd02248">
    <property type="entry name" value="Peptidase_C1A"/>
    <property type="match status" value="1"/>
</dbReference>
<reference evidence="6" key="1">
    <citation type="submission" date="2017-07" db="EMBL/GenBank/DDBJ databases">
        <title>Taro Niue Genome Assembly and Annotation.</title>
        <authorList>
            <person name="Atibalentja N."/>
            <person name="Keating K."/>
            <person name="Fields C.J."/>
        </authorList>
    </citation>
    <scope>NUCLEOTIDE SEQUENCE</scope>
    <source>
        <strain evidence="6">Niue_2</strain>
        <tissue evidence="6">Leaf</tissue>
    </source>
</reference>
<evidence type="ECO:0000256" key="2">
    <source>
        <dbReference type="ARBA" id="ARBA00023157"/>
    </source>
</evidence>
<protein>
    <submittedName>
        <fullName evidence="6">Uncharacterized protein</fullName>
    </submittedName>
</protein>
<dbReference type="PANTHER" id="PTHR12411">
    <property type="entry name" value="CYSTEINE PROTEASE FAMILY C1-RELATED"/>
    <property type="match status" value="1"/>
</dbReference>
<dbReference type="GO" id="GO:0008234">
    <property type="term" value="F:cysteine-type peptidase activity"/>
    <property type="evidence" value="ECO:0007669"/>
    <property type="project" value="InterPro"/>
</dbReference>
<dbReference type="SMART" id="SM00645">
    <property type="entry name" value="Pept_C1"/>
    <property type="match status" value="1"/>
</dbReference>
<gene>
    <name evidence="6" type="ORF">Taro_012100</name>
</gene>
<keyword evidence="7" id="KW-1185">Reference proteome</keyword>
<evidence type="ECO:0000256" key="1">
    <source>
        <dbReference type="ARBA" id="ARBA00008455"/>
    </source>
</evidence>
<feature type="chain" id="PRO_5032344967" evidence="3">
    <location>
        <begin position="25"/>
        <end position="387"/>
    </location>
</feature>
<dbReference type="Gene3D" id="3.90.70.10">
    <property type="entry name" value="Cysteine proteinases"/>
    <property type="match status" value="1"/>
</dbReference>
<evidence type="ECO:0000256" key="3">
    <source>
        <dbReference type="SAM" id="SignalP"/>
    </source>
</evidence>
<accession>A0A843UCN8</accession>
<dbReference type="OrthoDB" id="10253408at2759"/>
<name>A0A843UCN8_COLES</name>
<dbReference type="InterPro" id="IPR025661">
    <property type="entry name" value="Pept_asp_AS"/>
</dbReference>
<evidence type="ECO:0000259" key="5">
    <source>
        <dbReference type="SMART" id="SM00848"/>
    </source>
</evidence>
<dbReference type="InterPro" id="IPR000169">
    <property type="entry name" value="Pept_cys_AS"/>
</dbReference>
<evidence type="ECO:0000313" key="7">
    <source>
        <dbReference type="Proteomes" id="UP000652761"/>
    </source>
</evidence>
<dbReference type="EMBL" id="NMUH01000469">
    <property type="protein sequence ID" value="MQL79644.1"/>
    <property type="molecule type" value="Genomic_DNA"/>
</dbReference>
<evidence type="ECO:0000259" key="4">
    <source>
        <dbReference type="SMART" id="SM00645"/>
    </source>
</evidence>
<proteinExistence type="inferred from homology"/>
<comment type="similarity">
    <text evidence="1">Belongs to the peptidase C1 family.</text>
</comment>
<dbReference type="PROSITE" id="PS00640">
    <property type="entry name" value="THIOL_PROTEASE_ASN"/>
    <property type="match status" value="1"/>
</dbReference>
<dbReference type="FunFam" id="3.90.70.10:FF:000177">
    <property type="entry name" value="Cysteine proteinase RD21A"/>
    <property type="match status" value="1"/>
</dbReference>
<dbReference type="AlphaFoldDB" id="A0A843UCN8"/>
<organism evidence="6 7">
    <name type="scientific">Colocasia esculenta</name>
    <name type="common">Wild taro</name>
    <name type="synonym">Arum esculentum</name>
    <dbReference type="NCBI Taxonomy" id="4460"/>
    <lineage>
        <taxon>Eukaryota</taxon>
        <taxon>Viridiplantae</taxon>
        <taxon>Streptophyta</taxon>
        <taxon>Embryophyta</taxon>
        <taxon>Tracheophyta</taxon>
        <taxon>Spermatophyta</taxon>
        <taxon>Magnoliopsida</taxon>
        <taxon>Liliopsida</taxon>
        <taxon>Araceae</taxon>
        <taxon>Aroideae</taxon>
        <taxon>Colocasieae</taxon>
        <taxon>Colocasia</taxon>
    </lineage>
</organism>